<organism evidence="2 3">
    <name type="scientific">Saponaria officinalis</name>
    <name type="common">Common soapwort</name>
    <name type="synonym">Lychnis saponaria</name>
    <dbReference type="NCBI Taxonomy" id="3572"/>
    <lineage>
        <taxon>Eukaryota</taxon>
        <taxon>Viridiplantae</taxon>
        <taxon>Streptophyta</taxon>
        <taxon>Embryophyta</taxon>
        <taxon>Tracheophyta</taxon>
        <taxon>Spermatophyta</taxon>
        <taxon>Magnoliopsida</taxon>
        <taxon>eudicotyledons</taxon>
        <taxon>Gunneridae</taxon>
        <taxon>Pentapetalae</taxon>
        <taxon>Caryophyllales</taxon>
        <taxon>Caryophyllaceae</taxon>
        <taxon>Caryophylleae</taxon>
        <taxon>Saponaria</taxon>
    </lineage>
</organism>
<proteinExistence type="predicted"/>
<evidence type="ECO:0000259" key="1">
    <source>
        <dbReference type="Pfam" id="PF12274"/>
    </source>
</evidence>
<dbReference type="Pfam" id="PF12274">
    <property type="entry name" value="DUF3615"/>
    <property type="match status" value="1"/>
</dbReference>
<gene>
    <name evidence="2" type="ORF">RND81_10G155600</name>
</gene>
<sequence>MVAATCYSLRSGCYNLRSKAVSLPSIHKLRFVDSRRVGKKPKAVKRKKDMDDITFWKFPEVEESAREFAAAALAYLNEDKDCNYELVKPGVYEGAVISGGSQFHHNFKAKRADDPSAPVETFFSQVFSHRYPSSKGLTVECCVSLGASDSLPVKRDNRGCLFCTDGVHHPIGGCKGINVGWSPDDDFDALLSEKYE</sequence>
<accession>A0AAW1I4Z2</accession>
<dbReference type="PANTHER" id="PTHR34710:SF20">
    <property type="entry name" value="OS10G0550200 PROTEIN"/>
    <property type="match status" value="1"/>
</dbReference>
<feature type="domain" description="DUF3615" evidence="1">
    <location>
        <begin position="70"/>
        <end position="170"/>
    </location>
</feature>
<dbReference type="AlphaFoldDB" id="A0AAW1I4Z2"/>
<evidence type="ECO:0000313" key="2">
    <source>
        <dbReference type="EMBL" id="KAK9683643.1"/>
    </source>
</evidence>
<reference evidence="2" key="1">
    <citation type="submission" date="2024-03" db="EMBL/GenBank/DDBJ databases">
        <title>WGS assembly of Saponaria officinalis var. Norfolk2.</title>
        <authorList>
            <person name="Jenkins J."/>
            <person name="Shu S."/>
            <person name="Grimwood J."/>
            <person name="Barry K."/>
            <person name="Goodstein D."/>
            <person name="Schmutz J."/>
            <person name="Leebens-Mack J."/>
            <person name="Osbourn A."/>
        </authorList>
    </citation>
    <scope>NUCLEOTIDE SEQUENCE [LARGE SCALE GENOMIC DNA]</scope>
    <source>
        <strain evidence="2">JIC</strain>
    </source>
</reference>
<keyword evidence="3" id="KW-1185">Reference proteome</keyword>
<comment type="caution">
    <text evidence="2">The sequence shown here is derived from an EMBL/GenBank/DDBJ whole genome shotgun (WGS) entry which is preliminary data.</text>
</comment>
<dbReference type="InterPro" id="IPR022059">
    <property type="entry name" value="DUF3615"/>
</dbReference>
<protein>
    <recommendedName>
        <fullName evidence="1">DUF3615 domain-containing protein</fullName>
    </recommendedName>
</protein>
<evidence type="ECO:0000313" key="3">
    <source>
        <dbReference type="Proteomes" id="UP001443914"/>
    </source>
</evidence>
<dbReference type="EMBL" id="JBDFQZ010000010">
    <property type="protein sequence ID" value="KAK9683643.1"/>
    <property type="molecule type" value="Genomic_DNA"/>
</dbReference>
<dbReference type="PANTHER" id="PTHR34710">
    <property type="entry name" value="OS03G0834100 PROTEIN"/>
    <property type="match status" value="1"/>
</dbReference>
<dbReference type="Proteomes" id="UP001443914">
    <property type="component" value="Unassembled WGS sequence"/>
</dbReference>
<name>A0AAW1I4Z2_SAPOF</name>